<organism evidence="1 2">
    <name type="scientific">Pseudomonas taiwanensis</name>
    <dbReference type="NCBI Taxonomy" id="470150"/>
    <lineage>
        <taxon>Bacteria</taxon>
        <taxon>Pseudomonadati</taxon>
        <taxon>Pseudomonadota</taxon>
        <taxon>Gammaproteobacteria</taxon>
        <taxon>Pseudomonadales</taxon>
        <taxon>Pseudomonadaceae</taxon>
        <taxon>Pseudomonas</taxon>
    </lineage>
</organism>
<sequence length="240" mass="26050">MLYKKGGGMVDEGILHLHLSSSFLPNAGRRVCAYSPYGVVHDNGAAMIAFNAELRDSATSNYLLGKGRRMYSPALMRFLSADRLSPFSRGGINAYAYCHGNPVNRVDPTGQYSVTKVIANTVWLGKRAKASMSNLKGLKRLDDRNKWVKKVGVVMVAAGVPGANWVNVASFAVKMGSATVDVGFFFGRKAVDYFVMHKVRPMIAGILPPNGLSRVNSAPPVSQVTQVREGLLSRRHSSAF</sequence>
<dbReference type="NCBIfam" id="TIGR03696">
    <property type="entry name" value="Rhs_assc_core"/>
    <property type="match status" value="1"/>
</dbReference>
<name>A0A7L9GIK1_9PSED</name>
<keyword evidence="2" id="KW-1185">Reference proteome</keyword>
<gene>
    <name evidence="1" type="ORF">ICN73_04940</name>
</gene>
<dbReference type="AlphaFoldDB" id="A0A7L9GIK1"/>
<dbReference type="InterPro" id="IPR022385">
    <property type="entry name" value="Rhs_assc_core"/>
</dbReference>
<dbReference type="KEGG" id="ptai:ICN73_04940"/>
<protein>
    <submittedName>
        <fullName evidence="1">RHS repeat-associated core domain-containing protein</fullName>
    </submittedName>
</protein>
<dbReference type="Proteomes" id="UP000593847">
    <property type="component" value="Chromosome"/>
</dbReference>
<accession>A0A7L9GIK1</accession>
<evidence type="ECO:0000313" key="1">
    <source>
        <dbReference type="EMBL" id="QOJ92231.1"/>
    </source>
</evidence>
<reference evidence="1" key="1">
    <citation type="submission" date="2020-09" db="EMBL/GenBank/DDBJ databases">
        <title>Complete genome sequence of Pseudomonas taiwanensis CC, a plant growth-promoting and biotite-weathering strain.</title>
        <authorList>
            <person name="Cheng C."/>
        </authorList>
    </citation>
    <scope>NUCLEOTIDE SEQUENCE [LARGE SCALE GENOMIC DNA]</scope>
    <source>
        <strain evidence="1">WRS8</strain>
    </source>
</reference>
<dbReference type="EMBL" id="CP062699">
    <property type="protein sequence ID" value="QOJ92231.1"/>
    <property type="molecule type" value="Genomic_DNA"/>
</dbReference>
<proteinExistence type="predicted"/>
<evidence type="ECO:0000313" key="2">
    <source>
        <dbReference type="Proteomes" id="UP000593847"/>
    </source>
</evidence>
<dbReference type="SUPFAM" id="SSF56399">
    <property type="entry name" value="ADP-ribosylation"/>
    <property type="match status" value="1"/>
</dbReference>
<dbReference type="Gene3D" id="2.180.10.10">
    <property type="entry name" value="RHS repeat-associated core"/>
    <property type="match status" value="1"/>
</dbReference>